<dbReference type="RefSeq" id="WP_196274049.1">
    <property type="nucleotide sequence ID" value="NZ_JADQDC010000001.1"/>
</dbReference>
<dbReference type="SMART" id="SM00421">
    <property type="entry name" value="HTH_LUXR"/>
    <property type="match status" value="1"/>
</dbReference>
<evidence type="ECO:0000313" key="8">
    <source>
        <dbReference type="Proteomes" id="UP000600799"/>
    </source>
</evidence>
<keyword evidence="8" id="KW-1185">Reference proteome</keyword>
<dbReference type="EMBL" id="JADQDC010000001">
    <property type="protein sequence ID" value="MBF9149683.1"/>
    <property type="molecule type" value="Genomic_DNA"/>
</dbReference>
<keyword evidence="4" id="KW-0597">Phosphoprotein</keyword>
<feature type="domain" description="Response regulatory" evidence="6">
    <location>
        <begin position="51"/>
        <end position="165"/>
    </location>
</feature>
<dbReference type="PRINTS" id="PR00038">
    <property type="entry name" value="HTHLUXR"/>
</dbReference>
<dbReference type="SUPFAM" id="SSF46894">
    <property type="entry name" value="C-terminal effector domain of the bipartite response regulators"/>
    <property type="match status" value="1"/>
</dbReference>
<dbReference type="InterPro" id="IPR016032">
    <property type="entry name" value="Sig_transdc_resp-reg_C-effctor"/>
</dbReference>
<gene>
    <name evidence="7" type="ORF">I2488_01565</name>
</gene>
<dbReference type="SUPFAM" id="SSF52172">
    <property type="entry name" value="CheY-like"/>
    <property type="match status" value="1"/>
</dbReference>
<dbReference type="Proteomes" id="UP000600799">
    <property type="component" value="Unassembled WGS sequence"/>
</dbReference>
<sequence length="253" mass="28000">MRPKENARWGYTLETRCGIEAFNRPCQAIGDATLVGLPCPQNEICRIAGETVYILDDDPVILEELRELVEWCGYTVKCFSSPLEFQRESVASLQGCVMLDVELPGVDGIEMHAWLRSVAPNLPVIFLSGVSSIETAVSCMRAGAVEFLVKPIKQGDLRRALTAAIGAGRMKTCRRESVEEVGRMVQALTPAEWRVAELIAQGYVTKQIANLLDRSENTTKIHRFRIFNKLGVTSSAQLVKIVEMAKSARAQTD</sequence>
<keyword evidence="2" id="KW-0238">DNA-binding</keyword>
<dbReference type="Pfam" id="PF00072">
    <property type="entry name" value="Response_reg"/>
    <property type="match status" value="1"/>
</dbReference>
<dbReference type="InterPro" id="IPR036388">
    <property type="entry name" value="WH-like_DNA-bd_sf"/>
</dbReference>
<accession>A0ABS0HC16</accession>
<dbReference type="SMART" id="SM00448">
    <property type="entry name" value="REC"/>
    <property type="match status" value="1"/>
</dbReference>
<organism evidence="7 8">
    <name type="scientific">Novosphingobium jiangmenense</name>
    <dbReference type="NCBI Taxonomy" id="2791981"/>
    <lineage>
        <taxon>Bacteria</taxon>
        <taxon>Pseudomonadati</taxon>
        <taxon>Pseudomonadota</taxon>
        <taxon>Alphaproteobacteria</taxon>
        <taxon>Sphingomonadales</taxon>
        <taxon>Sphingomonadaceae</taxon>
        <taxon>Novosphingobium</taxon>
    </lineage>
</organism>
<dbReference type="InterPro" id="IPR001789">
    <property type="entry name" value="Sig_transdc_resp-reg_receiver"/>
</dbReference>
<dbReference type="PROSITE" id="PS50043">
    <property type="entry name" value="HTH_LUXR_2"/>
    <property type="match status" value="1"/>
</dbReference>
<keyword evidence="1" id="KW-0805">Transcription regulation</keyword>
<dbReference type="Gene3D" id="1.10.10.10">
    <property type="entry name" value="Winged helix-like DNA-binding domain superfamily/Winged helix DNA-binding domain"/>
    <property type="match status" value="1"/>
</dbReference>
<dbReference type="InterPro" id="IPR011006">
    <property type="entry name" value="CheY-like_superfamily"/>
</dbReference>
<evidence type="ECO:0000256" key="1">
    <source>
        <dbReference type="ARBA" id="ARBA00023015"/>
    </source>
</evidence>
<dbReference type="CDD" id="cd06170">
    <property type="entry name" value="LuxR_C_like"/>
    <property type="match status" value="1"/>
</dbReference>
<dbReference type="InterPro" id="IPR000792">
    <property type="entry name" value="Tscrpt_reg_LuxR_C"/>
</dbReference>
<evidence type="ECO:0000256" key="2">
    <source>
        <dbReference type="ARBA" id="ARBA00023125"/>
    </source>
</evidence>
<evidence type="ECO:0000256" key="3">
    <source>
        <dbReference type="ARBA" id="ARBA00023163"/>
    </source>
</evidence>
<dbReference type="Gene3D" id="3.40.50.2300">
    <property type="match status" value="1"/>
</dbReference>
<dbReference type="PROSITE" id="PS50110">
    <property type="entry name" value="RESPONSE_REGULATORY"/>
    <property type="match status" value="1"/>
</dbReference>
<evidence type="ECO:0000256" key="4">
    <source>
        <dbReference type="PROSITE-ProRule" id="PRU00169"/>
    </source>
</evidence>
<evidence type="ECO:0000313" key="7">
    <source>
        <dbReference type="EMBL" id="MBF9149683.1"/>
    </source>
</evidence>
<name>A0ABS0HC16_9SPHN</name>
<keyword evidence="3" id="KW-0804">Transcription</keyword>
<dbReference type="PANTHER" id="PTHR44688:SF16">
    <property type="entry name" value="DNA-BINDING TRANSCRIPTIONAL ACTIVATOR DEVR_DOSR"/>
    <property type="match status" value="1"/>
</dbReference>
<dbReference type="Pfam" id="PF00196">
    <property type="entry name" value="GerE"/>
    <property type="match status" value="1"/>
</dbReference>
<evidence type="ECO:0000259" key="6">
    <source>
        <dbReference type="PROSITE" id="PS50110"/>
    </source>
</evidence>
<feature type="modified residue" description="4-aspartylphosphate" evidence="4">
    <location>
        <position position="100"/>
    </location>
</feature>
<comment type="caution">
    <text evidence="7">The sequence shown here is derived from an EMBL/GenBank/DDBJ whole genome shotgun (WGS) entry which is preliminary data.</text>
</comment>
<dbReference type="PANTHER" id="PTHR44688">
    <property type="entry name" value="DNA-BINDING TRANSCRIPTIONAL ACTIVATOR DEVR_DOSR"/>
    <property type="match status" value="1"/>
</dbReference>
<proteinExistence type="predicted"/>
<reference evidence="7 8" key="1">
    <citation type="submission" date="2020-11" db="EMBL/GenBank/DDBJ databases">
        <title>The genome sequence of Novosphingobium sp. 1Y9A.</title>
        <authorList>
            <person name="Liu Y."/>
        </authorList>
    </citation>
    <scope>NUCLEOTIDE SEQUENCE [LARGE SCALE GENOMIC DNA]</scope>
    <source>
        <strain evidence="7 8">1Y9A</strain>
    </source>
</reference>
<protein>
    <submittedName>
        <fullName evidence="7">Response regulator transcription factor</fullName>
    </submittedName>
</protein>
<evidence type="ECO:0000259" key="5">
    <source>
        <dbReference type="PROSITE" id="PS50043"/>
    </source>
</evidence>
<feature type="domain" description="HTH luxR-type" evidence="5">
    <location>
        <begin position="181"/>
        <end position="246"/>
    </location>
</feature>